<evidence type="ECO:0000313" key="3">
    <source>
        <dbReference type="EMBL" id="KAF6153061.1"/>
    </source>
</evidence>
<dbReference type="Gene3D" id="2.40.50.140">
    <property type="entry name" value="Nucleic acid-binding proteins"/>
    <property type="match status" value="1"/>
</dbReference>
<dbReference type="InterPro" id="IPR012310">
    <property type="entry name" value="DNA_ligase_ATP-dep_cent"/>
</dbReference>
<proteinExistence type="predicted"/>
<dbReference type="Proteomes" id="UP000541444">
    <property type="component" value="Unassembled WGS sequence"/>
</dbReference>
<dbReference type="PANTHER" id="PTHR45997:SF1">
    <property type="entry name" value="DNA LIGASE 4"/>
    <property type="match status" value="1"/>
</dbReference>
<gene>
    <name evidence="3" type="ORF">GIB67_034783</name>
</gene>
<evidence type="ECO:0000313" key="4">
    <source>
        <dbReference type="Proteomes" id="UP000541444"/>
    </source>
</evidence>
<organism evidence="3 4">
    <name type="scientific">Kingdonia uniflora</name>
    <dbReference type="NCBI Taxonomy" id="39325"/>
    <lineage>
        <taxon>Eukaryota</taxon>
        <taxon>Viridiplantae</taxon>
        <taxon>Streptophyta</taxon>
        <taxon>Embryophyta</taxon>
        <taxon>Tracheophyta</taxon>
        <taxon>Spermatophyta</taxon>
        <taxon>Magnoliopsida</taxon>
        <taxon>Ranunculales</taxon>
        <taxon>Circaeasteraceae</taxon>
        <taxon>Kingdonia</taxon>
    </lineage>
</organism>
<dbReference type="GO" id="GO:0005524">
    <property type="term" value="F:ATP binding"/>
    <property type="evidence" value="ECO:0007669"/>
    <property type="project" value="InterPro"/>
</dbReference>
<dbReference type="OrthoDB" id="151490at2759"/>
<dbReference type="GO" id="GO:0006297">
    <property type="term" value="P:nucleotide-excision repair, DNA gap filling"/>
    <property type="evidence" value="ECO:0007669"/>
    <property type="project" value="TreeGrafter"/>
</dbReference>
<comment type="caution">
    <text evidence="3">The sequence shown here is derived from an EMBL/GenBank/DDBJ whole genome shotgun (WGS) entry which is preliminary data.</text>
</comment>
<dbReference type="GO" id="GO:0006303">
    <property type="term" value="P:double-strand break repair via nonhomologous end joining"/>
    <property type="evidence" value="ECO:0007669"/>
    <property type="project" value="TreeGrafter"/>
</dbReference>
<dbReference type="EMBL" id="JACGCM010001586">
    <property type="protein sequence ID" value="KAF6153061.1"/>
    <property type="molecule type" value="Genomic_DNA"/>
</dbReference>
<dbReference type="GO" id="GO:0003910">
    <property type="term" value="F:DNA ligase (ATP) activity"/>
    <property type="evidence" value="ECO:0007669"/>
    <property type="project" value="InterPro"/>
</dbReference>
<dbReference type="PROSITE" id="PS50160">
    <property type="entry name" value="DNA_LIGASE_A3"/>
    <property type="match status" value="1"/>
</dbReference>
<feature type="domain" description="ATP-dependent DNA ligase family profile" evidence="2">
    <location>
        <begin position="29"/>
        <end position="155"/>
    </location>
</feature>
<dbReference type="Gene3D" id="3.30.470.30">
    <property type="entry name" value="DNA ligase/mRNA capping enzyme"/>
    <property type="match status" value="1"/>
</dbReference>
<name>A0A7J7MDW6_9MAGN</name>
<dbReference type="InterPro" id="IPR029710">
    <property type="entry name" value="LIG4"/>
</dbReference>
<dbReference type="GO" id="GO:0003677">
    <property type="term" value="F:DNA binding"/>
    <property type="evidence" value="ECO:0007669"/>
    <property type="project" value="InterPro"/>
</dbReference>
<evidence type="ECO:0000256" key="1">
    <source>
        <dbReference type="ARBA" id="ARBA00022598"/>
    </source>
</evidence>
<dbReference type="InterPro" id="IPR012340">
    <property type="entry name" value="NA-bd_OB-fold"/>
</dbReference>
<dbReference type="InterPro" id="IPR016059">
    <property type="entry name" value="DNA_ligase_ATP-dep_CS"/>
</dbReference>
<dbReference type="GO" id="GO:0032807">
    <property type="term" value="C:DNA ligase IV complex"/>
    <property type="evidence" value="ECO:0007669"/>
    <property type="project" value="TreeGrafter"/>
</dbReference>
<dbReference type="PANTHER" id="PTHR45997">
    <property type="entry name" value="DNA LIGASE 4"/>
    <property type="match status" value="1"/>
</dbReference>
<keyword evidence="4" id="KW-1185">Reference proteome</keyword>
<dbReference type="GO" id="GO:0006310">
    <property type="term" value="P:DNA recombination"/>
    <property type="evidence" value="ECO:0007669"/>
    <property type="project" value="InterPro"/>
</dbReference>
<dbReference type="Pfam" id="PF04679">
    <property type="entry name" value="DNA_ligase_A_C"/>
    <property type="match status" value="1"/>
</dbReference>
<dbReference type="AlphaFoldDB" id="A0A7J7MDW6"/>
<dbReference type="PROSITE" id="PS00333">
    <property type="entry name" value="DNA_LIGASE_A2"/>
    <property type="match status" value="1"/>
</dbReference>
<sequence>MARSTLLVLYPLGYSHFPKVSIVLSGHTVIILINTSVIHQSLKERREILCKVVKPLKGRLEILIPNGTLNTQCPSAPHAYGTNIYAYQLSIRFVLHISRVVYAFSKSGSTISSRDEGIVLKDLNCKWEPSDRSGKWLKLKPDYVRASSDLDVLIIGVSSAARAKLDFKLVRVSLLLFSLFRFISFCRVGTGLSDDELDALVTKLRPYFRKNEYPKKTPSYYEVTNCSKEMPDVWIESPKKSIILSITSDIRTIRSEVFAAPYSLRFPRIDG</sequence>
<protein>
    <recommendedName>
        <fullName evidence="2">ATP-dependent DNA ligase family profile domain-containing protein</fullName>
    </recommendedName>
</protein>
<keyword evidence="1" id="KW-0436">Ligase</keyword>
<evidence type="ECO:0000259" key="2">
    <source>
        <dbReference type="PROSITE" id="PS50160"/>
    </source>
</evidence>
<reference evidence="3 4" key="1">
    <citation type="journal article" date="2020" name="IScience">
        <title>Genome Sequencing of the Endangered Kingdonia uniflora (Circaeasteraceae, Ranunculales) Reveals Potential Mechanisms of Evolutionary Specialization.</title>
        <authorList>
            <person name="Sun Y."/>
            <person name="Deng T."/>
            <person name="Zhang A."/>
            <person name="Moore M.J."/>
            <person name="Landis J.B."/>
            <person name="Lin N."/>
            <person name="Zhang H."/>
            <person name="Zhang X."/>
            <person name="Huang J."/>
            <person name="Zhang X."/>
            <person name="Sun H."/>
            <person name="Wang H."/>
        </authorList>
    </citation>
    <scope>NUCLEOTIDE SEQUENCE [LARGE SCALE GENOMIC DNA]</scope>
    <source>
        <strain evidence="3">TB1705</strain>
        <tissue evidence="3">Leaf</tissue>
    </source>
</reference>
<dbReference type="InterPro" id="IPR012309">
    <property type="entry name" value="DNA_ligase_ATP-dep_C"/>
</dbReference>
<dbReference type="SUPFAM" id="SSF50249">
    <property type="entry name" value="Nucleic acid-binding proteins"/>
    <property type="match status" value="1"/>
</dbReference>
<dbReference type="SUPFAM" id="SSF56091">
    <property type="entry name" value="DNA ligase/mRNA capping enzyme, catalytic domain"/>
    <property type="match status" value="1"/>
</dbReference>
<accession>A0A7J7MDW6</accession>